<keyword evidence="2" id="KW-1185">Reference proteome</keyword>
<organism evidence="1 2">
    <name type="scientific">Roseivivax lentus</name>
    <dbReference type="NCBI Taxonomy" id="633194"/>
    <lineage>
        <taxon>Bacteria</taxon>
        <taxon>Pseudomonadati</taxon>
        <taxon>Pseudomonadota</taxon>
        <taxon>Alphaproteobacteria</taxon>
        <taxon>Rhodobacterales</taxon>
        <taxon>Roseobacteraceae</taxon>
        <taxon>Roseivivax</taxon>
    </lineage>
</organism>
<proteinExistence type="predicted"/>
<evidence type="ECO:0000313" key="2">
    <source>
        <dbReference type="Proteomes" id="UP000186684"/>
    </source>
</evidence>
<dbReference type="RefSeq" id="WP_159441601.1">
    <property type="nucleotide sequence ID" value="NZ_FTOQ01000002.1"/>
</dbReference>
<accession>A0A1N7KRT2</accession>
<gene>
    <name evidence="1" type="ORF">SAMN05421759_1023</name>
</gene>
<dbReference type="Proteomes" id="UP000186684">
    <property type="component" value="Unassembled WGS sequence"/>
</dbReference>
<name>A0A1N7KRT2_9RHOB</name>
<reference evidence="2" key="1">
    <citation type="submission" date="2017-01" db="EMBL/GenBank/DDBJ databases">
        <authorList>
            <person name="Varghese N."/>
            <person name="Submissions S."/>
        </authorList>
    </citation>
    <scope>NUCLEOTIDE SEQUENCE [LARGE SCALE GENOMIC DNA]</scope>
    <source>
        <strain evidence="2">DSM 29430</strain>
    </source>
</reference>
<dbReference type="EMBL" id="FTOQ01000002">
    <property type="protein sequence ID" value="SIS64206.1"/>
    <property type="molecule type" value="Genomic_DNA"/>
</dbReference>
<dbReference type="AlphaFoldDB" id="A0A1N7KRT2"/>
<protein>
    <submittedName>
        <fullName evidence="1">Uncharacterized protein</fullName>
    </submittedName>
</protein>
<sequence length="53" mass="5728">MWGLAQQIEGAAALGALDNALMHHEPFDSFNAKSLKIEETATTVKQTIAENSQ</sequence>
<evidence type="ECO:0000313" key="1">
    <source>
        <dbReference type="EMBL" id="SIS64206.1"/>
    </source>
</evidence>